<evidence type="ECO:0000313" key="3">
    <source>
        <dbReference type="Proteomes" id="UP001551695"/>
    </source>
</evidence>
<evidence type="ECO:0008006" key="4">
    <source>
        <dbReference type="Google" id="ProtNLM"/>
    </source>
</evidence>
<evidence type="ECO:0000313" key="2">
    <source>
        <dbReference type="EMBL" id="MEV0708015.1"/>
    </source>
</evidence>
<feature type="region of interest" description="Disordered" evidence="1">
    <location>
        <begin position="1"/>
        <end position="22"/>
    </location>
</feature>
<dbReference type="RefSeq" id="WP_355088591.1">
    <property type="nucleotide sequence ID" value="NZ_JBEXKW010000046.1"/>
</dbReference>
<evidence type="ECO:0000256" key="1">
    <source>
        <dbReference type="SAM" id="MobiDB-lite"/>
    </source>
</evidence>
<dbReference type="InterPro" id="IPR000415">
    <property type="entry name" value="Nitroreductase-like"/>
</dbReference>
<keyword evidence="3" id="KW-1185">Reference proteome</keyword>
<protein>
    <recommendedName>
        <fullName evidence="4">Nitroreductase</fullName>
    </recommendedName>
</protein>
<accession>A0ABV3FRH1</accession>
<name>A0ABV3FRH1_9NOCA</name>
<organism evidence="2 3">
    <name type="scientific">Nocardia aurea</name>
    <dbReference type="NCBI Taxonomy" id="2144174"/>
    <lineage>
        <taxon>Bacteria</taxon>
        <taxon>Bacillati</taxon>
        <taxon>Actinomycetota</taxon>
        <taxon>Actinomycetes</taxon>
        <taxon>Mycobacteriales</taxon>
        <taxon>Nocardiaceae</taxon>
        <taxon>Nocardia</taxon>
    </lineage>
</organism>
<reference evidence="2 3" key="1">
    <citation type="submission" date="2024-06" db="EMBL/GenBank/DDBJ databases">
        <title>The Natural Products Discovery Center: Release of the First 8490 Sequenced Strains for Exploring Actinobacteria Biosynthetic Diversity.</title>
        <authorList>
            <person name="Kalkreuter E."/>
            <person name="Kautsar S.A."/>
            <person name="Yang D."/>
            <person name="Bader C.D."/>
            <person name="Teijaro C.N."/>
            <person name="Fluegel L."/>
            <person name="Davis C.M."/>
            <person name="Simpson J.R."/>
            <person name="Lauterbach L."/>
            <person name="Steele A.D."/>
            <person name="Gui C."/>
            <person name="Meng S."/>
            <person name="Li G."/>
            <person name="Viehrig K."/>
            <person name="Ye F."/>
            <person name="Su P."/>
            <person name="Kiefer A.F."/>
            <person name="Nichols A."/>
            <person name="Cepeda A.J."/>
            <person name="Yan W."/>
            <person name="Fan B."/>
            <person name="Jiang Y."/>
            <person name="Adhikari A."/>
            <person name="Zheng C.-J."/>
            <person name="Schuster L."/>
            <person name="Cowan T.M."/>
            <person name="Smanski M.J."/>
            <person name="Chevrette M.G."/>
            <person name="De Carvalho L.P.S."/>
            <person name="Shen B."/>
        </authorList>
    </citation>
    <scope>NUCLEOTIDE SEQUENCE [LARGE SCALE GENOMIC DNA]</scope>
    <source>
        <strain evidence="2 3">NPDC050403</strain>
    </source>
</reference>
<dbReference type="Gene3D" id="3.40.109.10">
    <property type="entry name" value="NADH Oxidase"/>
    <property type="match status" value="1"/>
</dbReference>
<proteinExistence type="predicted"/>
<dbReference type="EMBL" id="JBFAKC010000004">
    <property type="protein sequence ID" value="MEV0708015.1"/>
    <property type="molecule type" value="Genomic_DNA"/>
</dbReference>
<sequence length="150" mass="15781">MEYQTELHWWSGHSSTPEGVPSDALASAAESARVDLGRSFPPGSPSARRGDLDDNARLLVLSTAADSTAEWPHTGEALSVLLLECTAAGFATCALTHITELPSGRRTLAGLLPKSGVPQVVVRVGTAPDGGEAIAPTPRRPLTEFLTVRR</sequence>
<dbReference type="Proteomes" id="UP001551695">
    <property type="component" value="Unassembled WGS sequence"/>
</dbReference>
<dbReference type="SUPFAM" id="SSF55469">
    <property type="entry name" value="FMN-dependent nitroreductase-like"/>
    <property type="match status" value="1"/>
</dbReference>
<gene>
    <name evidence="2" type="ORF">AB0I48_10655</name>
</gene>
<comment type="caution">
    <text evidence="2">The sequence shown here is derived from an EMBL/GenBank/DDBJ whole genome shotgun (WGS) entry which is preliminary data.</text>
</comment>